<reference evidence="1" key="1">
    <citation type="submission" date="2017-12" db="EMBL/GenBank/DDBJ databases">
        <authorList>
            <person name="Martens C."/>
            <person name="Dahlstrom E."/>
            <person name="Barbian K."/>
            <person name="Sykora L."/>
            <person name="Ricklefs S."/>
            <person name="Bruno D."/>
            <person name="Anzick I."/>
            <person name="Myles I."/>
            <person name="Datta S.K."/>
        </authorList>
    </citation>
    <scope>NUCLEOTIDE SEQUENCE</scope>
    <source>
        <strain evidence="1">AD2</strain>
        <plasmid evidence="1">p1-AD2</plasmid>
    </source>
</reference>
<organism evidence="1">
    <name type="scientific">Roseomonas mucosa</name>
    <dbReference type="NCBI Taxonomy" id="207340"/>
    <lineage>
        <taxon>Bacteria</taxon>
        <taxon>Pseudomonadati</taxon>
        <taxon>Pseudomonadota</taxon>
        <taxon>Alphaproteobacteria</taxon>
        <taxon>Acetobacterales</taxon>
        <taxon>Roseomonadaceae</taxon>
        <taxon>Roseomonas</taxon>
    </lineage>
</organism>
<evidence type="ECO:0000313" key="1">
    <source>
        <dbReference type="EMBL" id="AWV20326.1"/>
    </source>
</evidence>
<dbReference type="RefSeq" id="WP_210753620.1">
    <property type="nucleotide sequence ID" value="NZ_CP025188.1"/>
</dbReference>
<protein>
    <submittedName>
        <fullName evidence="1">Uncharacterized protein</fullName>
    </submittedName>
</protein>
<geneLocation type="plasmid" evidence="1">
    <name>p1-AD2</name>
</geneLocation>
<name>A0A4Y1MQS7_9PROT</name>
<dbReference type="EMBL" id="CP025188">
    <property type="protein sequence ID" value="AWV20326.1"/>
    <property type="molecule type" value="Genomic_DNA"/>
</dbReference>
<accession>A0A4Y1MQS7</accession>
<dbReference type="AlphaFoldDB" id="A0A4Y1MQS7"/>
<proteinExistence type="predicted"/>
<keyword evidence="1" id="KW-0614">Plasmid</keyword>
<gene>
    <name evidence="1" type="ORF">RADP37_05403</name>
</gene>
<sequence length="297" mass="30116">MTDHTPSGQQEIITMKTFPDPRLTAADFAAGMRAHAEADDLVRGTYGDTDSGRFRGCAVGCNIEVVKTRLGIEIDRGDHEALGAAIGVPSELLHLQDALFEGLQGDASSQFAVAFAAALRDGQDLSRVSDLFLADTLRDDVLPLVTDDHPNVRVVVVRVADGCADGWQNDDRDAAGAAGAAGAAARAAAWAAGAAAGDAARAARAAEAAAWAAEAAGAAWAAVEAAEAAAGTRAAEAAAEARAAEAAARAAEAAARARVARAAEAAAWAAGDAGDAAWDAAHQRMADRLVRLIGEAE</sequence>